<keyword evidence="4" id="KW-0234">DNA repair</keyword>
<feature type="compositionally biased region" description="Low complexity" evidence="6">
    <location>
        <begin position="698"/>
        <end position="710"/>
    </location>
</feature>
<keyword evidence="9" id="KW-1185">Reference proteome</keyword>
<dbReference type="SUPFAM" id="SSF49785">
    <property type="entry name" value="Galactose-binding domain-like"/>
    <property type="match status" value="1"/>
</dbReference>
<evidence type="ECO:0000256" key="5">
    <source>
        <dbReference type="ARBA" id="ARBA00023242"/>
    </source>
</evidence>
<accession>A0AAN7U943</accession>
<dbReference type="GO" id="GO:0005634">
    <property type="term" value="C:nucleus"/>
    <property type="evidence" value="ECO:0007669"/>
    <property type="project" value="UniProtKB-SubCell"/>
</dbReference>
<evidence type="ECO:0000256" key="6">
    <source>
        <dbReference type="SAM" id="MobiDB-lite"/>
    </source>
</evidence>
<feature type="domain" description="BRCT" evidence="7">
    <location>
        <begin position="388"/>
        <end position="476"/>
    </location>
</feature>
<dbReference type="InterPro" id="IPR036420">
    <property type="entry name" value="BRCT_dom_sf"/>
</dbReference>
<dbReference type="PROSITE" id="PS50172">
    <property type="entry name" value="BRCT"/>
    <property type="match status" value="2"/>
</dbReference>
<dbReference type="Pfam" id="PF01834">
    <property type="entry name" value="XRCC1_N"/>
    <property type="match status" value="1"/>
</dbReference>
<keyword evidence="5" id="KW-0539">Nucleus</keyword>
<evidence type="ECO:0000256" key="4">
    <source>
        <dbReference type="ARBA" id="ARBA00023204"/>
    </source>
</evidence>
<feature type="compositionally biased region" description="Basic and acidic residues" evidence="6">
    <location>
        <begin position="549"/>
        <end position="563"/>
    </location>
</feature>
<organism evidence="8 9">
    <name type="scientific">Dictyostelium firmibasis</name>
    <dbReference type="NCBI Taxonomy" id="79012"/>
    <lineage>
        <taxon>Eukaryota</taxon>
        <taxon>Amoebozoa</taxon>
        <taxon>Evosea</taxon>
        <taxon>Eumycetozoa</taxon>
        <taxon>Dictyostelia</taxon>
        <taxon>Dictyosteliales</taxon>
        <taxon>Dictyosteliaceae</taxon>
        <taxon>Dictyostelium</taxon>
    </lineage>
</organism>
<gene>
    <name evidence="8" type="ORF">RB653_002461</name>
</gene>
<dbReference type="SMART" id="SM00292">
    <property type="entry name" value="BRCT"/>
    <property type="match status" value="2"/>
</dbReference>
<evidence type="ECO:0000256" key="3">
    <source>
        <dbReference type="ARBA" id="ARBA00022763"/>
    </source>
</evidence>
<feature type="compositionally biased region" description="Low complexity" evidence="6">
    <location>
        <begin position="718"/>
        <end position="748"/>
    </location>
</feature>
<feature type="compositionally biased region" description="Low complexity" evidence="6">
    <location>
        <begin position="297"/>
        <end position="315"/>
    </location>
</feature>
<feature type="compositionally biased region" description="Low complexity" evidence="6">
    <location>
        <begin position="494"/>
        <end position="506"/>
    </location>
</feature>
<feature type="region of interest" description="Disordered" evidence="6">
    <location>
        <begin position="189"/>
        <end position="221"/>
    </location>
</feature>
<dbReference type="InterPro" id="IPR008979">
    <property type="entry name" value="Galactose-bd-like_sf"/>
</dbReference>
<feature type="compositionally biased region" description="Polar residues" evidence="6">
    <location>
        <begin position="198"/>
        <end position="221"/>
    </location>
</feature>
<evidence type="ECO:0000256" key="1">
    <source>
        <dbReference type="ARBA" id="ARBA00004123"/>
    </source>
</evidence>
<dbReference type="InterPro" id="IPR001357">
    <property type="entry name" value="BRCT_dom"/>
</dbReference>
<feature type="domain" description="BRCT" evidence="7">
    <location>
        <begin position="783"/>
        <end position="874"/>
    </location>
</feature>
<comment type="subcellular location">
    <subcellularLocation>
        <location evidence="1">Nucleus</location>
    </subcellularLocation>
</comment>
<dbReference type="Proteomes" id="UP001344447">
    <property type="component" value="Unassembled WGS sequence"/>
</dbReference>
<evidence type="ECO:0000256" key="2">
    <source>
        <dbReference type="ARBA" id="ARBA00022737"/>
    </source>
</evidence>
<dbReference type="AlphaFoldDB" id="A0AAN7U943"/>
<dbReference type="GO" id="GO:0006303">
    <property type="term" value="P:double-strand break repair via nonhomologous end joining"/>
    <property type="evidence" value="ECO:0007669"/>
    <property type="project" value="InterPro"/>
</dbReference>
<dbReference type="SUPFAM" id="SSF52113">
    <property type="entry name" value="BRCT domain"/>
    <property type="match status" value="2"/>
</dbReference>
<feature type="region of interest" description="Disordered" evidence="6">
    <location>
        <begin position="698"/>
        <end position="765"/>
    </location>
</feature>
<dbReference type="FunFam" id="2.60.120.260:FF:000025">
    <property type="entry name" value="DNA repair protein XRCC1 isoform X1"/>
    <property type="match status" value="1"/>
</dbReference>
<dbReference type="InterPro" id="IPR002706">
    <property type="entry name" value="Xrcc1_N"/>
</dbReference>
<evidence type="ECO:0000313" key="8">
    <source>
        <dbReference type="EMBL" id="KAK5577518.1"/>
    </source>
</evidence>
<dbReference type="PANTHER" id="PTHR11370">
    <property type="entry name" value="DNA-REPAIR PROTEIN XRCC1"/>
    <property type="match status" value="1"/>
</dbReference>
<dbReference type="GO" id="GO:0006284">
    <property type="term" value="P:base-excision repair"/>
    <property type="evidence" value="ECO:0007669"/>
    <property type="project" value="InterPro"/>
</dbReference>
<evidence type="ECO:0000259" key="7">
    <source>
        <dbReference type="PROSITE" id="PS50172"/>
    </source>
</evidence>
<feature type="region of interest" description="Disordered" evidence="6">
    <location>
        <begin position="593"/>
        <end position="672"/>
    </location>
</feature>
<dbReference type="Gene3D" id="2.60.120.260">
    <property type="entry name" value="Galactose-binding domain-like"/>
    <property type="match status" value="1"/>
</dbReference>
<dbReference type="GO" id="GO:0003684">
    <property type="term" value="F:damaged DNA binding"/>
    <property type="evidence" value="ECO:0007669"/>
    <property type="project" value="InterPro"/>
</dbReference>
<evidence type="ECO:0000313" key="9">
    <source>
        <dbReference type="Proteomes" id="UP001344447"/>
    </source>
</evidence>
<feature type="region of interest" description="Disordered" evidence="6">
    <location>
        <begin position="266"/>
        <end position="367"/>
    </location>
</feature>
<dbReference type="FunFam" id="3.40.50.10190:FF:000008">
    <property type="entry name" value="X-ray repair cross complementing 1"/>
    <property type="match status" value="1"/>
</dbReference>
<proteinExistence type="predicted"/>
<dbReference type="CDD" id="cd17725">
    <property type="entry name" value="BRCT_XRCC1_rpt1"/>
    <property type="match status" value="1"/>
</dbReference>
<reference evidence="8 9" key="1">
    <citation type="submission" date="2023-11" db="EMBL/GenBank/DDBJ databases">
        <title>Dfirmibasis_genome.</title>
        <authorList>
            <person name="Edelbroek B."/>
            <person name="Kjellin J."/>
            <person name="Jerlstrom-Hultqvist J."/>
            <person name="Soderbom F."/>
        </authorList>
    </citation>
    <scope>NUCLEOTIDE SEQUENCE [LARGE SCALE GENOMIC DNA]</scope>
    <source>
        <strain evidence="8 9">TNS-C-14</strain>
    </source>
</reference>
<feature type="compositionally biased region" description="Basic and acidic residues" evidence="6">
    <location>
        <begin position="647"/>
        <end position="657"/>
    </location>
</feature>
<feature type="compositionally biased region" description="Basic and acidic residues" evidence="6">
    <location>
        <begin position="344"/>
        <end position="357"/>
    </location>
</feature>
<name>A0AAN7U943_9MYCE</name>
<keyword evidence="2" id="KW-0677">Repeat</keyword>
<dbReference type="EMBL" id="JAVFKY010000004">
    <property type="protein sequence ID" value="KAK5577518.1"/>
    <property type="molecule type" value="Genomic_DNA"/>
</dbReference>
<dbReference type="GO" id="GO:0000012">
    <property type="term" value="P:single strand break repair"/>
    <property type="evidence" value="ECO:0007669"/>
    <property type="project" value="InterPro"/>
</dbReference>
<feature type="compositionally biased region" description="Polar residues" evidence="6">
    <location>
        <begin position="605"/>
        <end position="626"/>
    </location>
</feature>
<feature type="compositionally biased region" description="Acidic residues" evidence="6">
    <location>
        <begin position="278"/>
        <end position="287"/>
    </location>
</feature>
<keyword evidence="3" id="KW-0227">DNA damage</keyword>
<dbReference type="PANTHER" id="PTHR11370:SF5">
    <property type="entry name" value="DNA REPAIR PROTEIN XRCC1"/>
    <property type="match status" value="1"/>
</dbReference>
<dbReference type="Pfam" id="PF00533">
    <property type="entry name" value="BRCT"/>
    <property type="match status" value="2"/>
</dbReference>
<sequence>MTTTKTITTQATTTPTPRLIDLSVSCCSSESEYNKSSNVLLDDTYRIWQTKDKTGKAFIELQFPTPSLIHQIDITNAGSAFIEVLVGLVTWEPTEFLVLVPLTNFMSLSETTNKTNRNRSKSFNTSKFSLQTVPRKWERVRIVCSQPWLDDNLGISLVKIYAPPSNKKDSTTKLSLSSNNITPQLKTEKLGDNGIELTDTSSSNIMDTNIESDPNTQLKSDKTQALSFVSELKRSNSSTPKKLSKSATVLLSNPLPGQVLVINQKSKSKGIKEPEKEIETEEEDEIEKNEIKKKLDQQQQQQKQASQKSSQQPQKQKSKLTEPKQSDEDDSMQDIKIINNGNKNENKNKSPERKPLEKLTNTNDGETDEECVDFQVIATPKQQQKLTPFGNLLKGVVLVIGGITNPQRGEIREKALEMGAGYKPDWCREATHLVTPFKGTDKFKVAQKSGGSIVKPKWIEDCYKSKSRLPIKKYTFQDYESGSDEDDTAKIAAATKKAKKTISTDSTSKKRKKKGAPGSDDSDDDSHIPNVYDYNDGFIDNSFSSSEASEEKDPDHLDEHVHENVGDLLNDGLDYLKRTYGYKPDRDLIQHNPYHKKQKNHHTSENNGYKSSHSYKPNKYYNESFSDNNNNNNNDDDDDNNRLQTSNKKDKKEEKNSYKPKQQNLEEFDDDSLFDNHDTVLMTPEQIKDEIDRLVNNYNNSDDDINSNNKIKNKPTTNGSISPNISNSSANGTKKISSPPSQQQQSPSKKNEVEDSIIPQKCSTQLPKNNAHDFKGKEYILNPLPSFFEGFEFYLSIKDEALRKNIIRLITAYKGSISAVPTNSTNFIITDKTVWDRLFDITKQKYPNVLFLGPSFVMQSHNYQKFSSVDKHLILKSK</sequence>
<dbReference type="Gene3D" id="3.40.50.10190">
    <property type="entry name" value="BRCT domain"/>
    <property type="match status" value="2"/>
</dbReference>
<protein>
    <recommendedName>
        <fullName evidence="7">BRCT domain-containing protein</fullName>
    </recommendedName>
</protein>
<dbReference type="InterPro" id="IPR045080">
    <property type="entry name" value="BRCT_XRCC1_rpt1"/>
</dbReference>
<comment type="caution">
    <text evidence="8">The sequence shown here is derived from an EMBL/GenBank/DDBJ whole genome shotgun (WGS) entry which is preliminary data.</text>
</comment>
<feature type="region of interest" description="Disordered" evidence="6">
    <location>
        <begin position="494"/>
        <end position="563"/>
    </location>
</feature>